<evidence type="ECO:0000313" key="3">
    <source>
        <dbReference type="Proteomes" id="UP000190061"/>
    </source>
</evidence>
<dbReference type="STRING" id="1122188.SAMN02745674_00005"/>
<feature type="compositionally biased region" description="Basic and acidic residues" evidence="1">
    <location>
        <begin position="36"/>
        <end position="45"/>
    </location>
</feature>
<dbReference type="AlphaFoldDB" id="A0A1T4LGG2"/>
<dbReference type="OrthoDB" id="6021991at2"/>
<protein>
    <submittedName>
        <fullName evidence="2">Uncharacterized protein</fullName>
    </submittedName>
</protein>
<accession>A0A1T4LGG2</accession>
<dbReference type="Proteomes" id="UP000190061">
    <property type="component" value="Unassembled WGS sequence"/>
</dbReference>
<feature type="region of interest" description="Disordered" evidence="1">
    <location>
        <begin position="1"/>
        <end position="53"/>
    </location>
</feature>
<reference evidence="2 3" key="1">
    <citation type="submission" date="2017-02" db="EMBL/GenBank/DDBJ databases">
        <authorList>
            <person name="Peterson S.W."/>
        </authorList>
    </citation>
    <scope>NUCLEOTIDE SEQUENCE [LARGE SCALE GENOMIC DNA]</scope>
    <source>
        <strain evidence="2 3">DSM 21749</strain>
    </source>
</reference>
<proteinExistence type="predicted"/>
<evidence type="ECO:0000313" key="2">
    <source>
        <dbReference type="EMBL" id="SJZ53773.1"/>
    </source>
</evidence>
<dbReference type="EMBL" id="FUXP01000001">
    <property type="protein sequence ID" value="SJZ53773.1"/>
    <property type="molecule type" value="Genomic_DNA"/>
</dbReference>
<sequence>MGEDQKEAHVTIPEQYAHIQGWGADLDPADRPAVPMERKPPRLEDAPSGPPTQQAQRVEVLHSIERPGLSSVFGTSVPPSGLSGYMRRQAFKRSENDLRHWLMLIAADRVNAVEGVLEDARRSPGKALAIGAGFVVAAWWLSRASDR</sequence>
<gene>
    <name evidence="2" type="ORF">SAMN02745674_00005</name>
</gene>
<keyword evidence="3" id="KW-1185">Reference proteome</keyword>
<organism evidence="2 3">
    <name type="scientific">Lysobacter spongiicola DSM 21749</name>
    <dbReference type="NCBI Taxonomy" id="1122188"/>
    <lineage>
        <taxon>Bacteria</taxon>
        <taxon>Pseudomonadati</taxon>
        <taxon>Pseudomonadota</taxon>
        <taxon>Gammaproteobacteria</taxon>
        <taxon>Lysobacterales</taxon>
        <taxon>Lysobacteraceae</taxon>
        <taxon>Novilysobacter</taxon>
    </lineage>
</organism>
<evidence type="ECO:0000256" key="1">
    <source>
        <dbReference type="SAM" id="MobiDB-lite"/>
    </source>
</evidence>
<name>A0A1T4LGG2_9GAMM</name>